<dbReference type="Pfam" id="PF04500">
    <property type="entry name" value="FLYWCH"/>
    <property type="match status" value="1"/>
</dbReference>
<keyword evidence="7" id="KW-1185">Reference proteome</keyword>
<dbReference type="EMBL" id="JWZT01004017">
    <property type="protein sequence ID" value="KII65089.1"/>
    <property type="molecule type" value="Genomic_DNA"/>
</dbReference>
<dbReference type="Proteomes" id="UP000031668">
    <property type="component" value="Unassembled WGS sequence"/>
</dbReference>
<comment type="caution">
    <text evidence="6">The sequence shown here is derived from an EMBL/GenBank/DDBJ whole genome shotgun (WGS) entry which is preliminary data.</text>
</comment>
<evidence type="ECO:0000256" key="3">
    <source>
        <dbReference type="ARBA" id="ARBA00022833"/>
    </source>
</evidence>
<evidence type="ECO:0000259" key="4">
    <source>
        <dbReference type="Pfam" id="PF04500"/>
    </source>
</evidence>
<sequence length="100" mass="11918">MEHKSWWISETFSRLTQLSLIYTWVSRVSERIYYDDCIYHAIGTKNDTKYFLCKNYKTDNCKARIISKCEGNYILKGRHECSKRIDMTATPETLIENYVS</sequence>
<name>A0A0C2IIC2_THEKT</name>
<reference evidence="6 7" key="1">
    <citation type="journal article" date="2014" name="Genome Biol. Evol.">
        <title>The genome of the myxosporean Thelohanellus kitauei shows adaptations to nutrient acquisition within its fish host.</title>
        <authorList>
            <person name="Yang Y."/>
            <person name="Xiong J."/>
            <person name="Zhou Z."/>
            <person name="Huo F."/>
            <person name="Miao W."/>
            <person name="Ran C."/>
            <person name="Liu Y."/>
            <person name="Zhang J."/>
            <person name="Feng J."/>
            <person name="Wang M."/>
            <person name="Wang M."/>
            <person name="Wang L."/>
            <person name="Yao B."/>
        </authorList>
    </citation>
    <scope>NUCLEOTIDE SEQUENCE [LARGE SCALE GENOMIC DNA]</scope>
    <source>
        <strain evidence="6">Wuqing</strain>
    </source>
</reference>
<dbReference type="AlphaFoldDB" id="A0A0C2IIC2"/>
<organism evidence="6 7">
    <name type="scientific">Thelohanellus kitauei</name>
    <name type="common">Myxosporean</name>
    <dbReference type="NCBI Taxonomy" id="669202"/>
    <lineage>
        <taxon>Eukaryota</taxon>
        <taxon>Metazoa</taxon>
        <taxon>Cnidaria</taxon>
        <taxon>Myxozoa</taxon>
        <taxon>Myxosporea</taxon>
        <taxon>Bivalvulida</taxon>
        <taxon>Platysporina</taxon>
        <taxon>Myxobolidae</taxon>
        <taxon>Thelohanellus</taxon>
    </lineage>
</organism>
<evidence type="ECO:0000256" key="2">
    <source>
        <dbReference type="ARBA" id="ARBA00022771"/>
    </source>
</evidence>
<keyword evidence="3" id="KW-0862">Zinc</keyword>
<feature type="domain" description="FLYWCH-type" evidence="4">
    <location>
        <begin position="27"/>
        <end position="75"/>
    </location>
</feature>
<evidence type="ECO:0000313" key="7">
    <source>
        <dbReference type="Proteomes" id="UP000031668"/>
    </source>
</evidence>
<keyword evidence="1" id="KW-0479">Metal-binding</keyword>
<proteinExistence type="predicted"/>
<gene>
    <name evidence="5" type="ORF">RF11_15908</name>
    <name evidence="6" type="ORF">RF11_15909</name>
</gene>
<dbReference type="InterPro" id="IPR007588">
    <property type="entry name" value="Znf_FLYWCH"/>
</dbReference>
<accession>A0A0C2IIC2</accession>
<protein>
    <recommendedName>
        <fullName evidence="4">FLYWCH-type domain-containing protein</fullName>
    </recommendedName>
</protein>
<evidence type="ECO:0000313" key="6">
    <source>
        <dbReference type="EMBL" id="KII65089.1"/>
    </source>
</evidence>
<evidence type="ECO:0000313" key="5">
    <source>
        <dbReference type="EMBL" id="KII65088.1"/>
    </source>
</evidence>
<dbReference type="GO" id="GO:0008270">
    <property type="term" value="F:zinc ion binding"/>
    <property type="evidence" value="ECO:0007669"/>
    <property type="project" value="UniProtKB-KW"/>
</dbReference>
<dbReference type="EMBL" id="JWZT01004017">
    <property type="protein sequence ID" value="KII65088.1"/>
    <property type="molecule type" value="Genomic_DNA"/>
</dbReference>
<dbReference type="Gene3D" id="2.20.25.240">
    <property type="match status" value="1"/>
</dbReference>
<keyword evidence="2" id="KW-0863">Zinc-finger</keyword>
<evidence type="ECO:0000256" key="1">
    <source>
        <dbReference type="ARBA" id="ARBA00022723"/>
    </source>
</evidence>